<evidence type="ECO:0000259" key="1">
    <source>
        <dbReference type="PROSITE" id="PS50851"/>
    </source>
</evidence>
<dbReference type="GO" id="GO:0006935">
    <property type="term" value="P:chemotaxis"/>
    <property type="evidence" value="ECO:0007669"/>
    <property type="project" value="InterPro"/>
</dbReference>
<sequence>MSKAPTTLRTSSESQFVSLGIGAEVFAVPVDTVLEILDMQPVFRVPETPTHVLGLIDLRGRSVPVLDLRTKLGLPAIPATETTRILVLEVAVAGRRLVLGLVADRVIEVMALDAADIEPPPDVGVGWRSAYIAGVGHRDGKFVVIFDLAQLFSTEDTNALGVVSPSPEVRAVA</sequence>
<protein>
    <submittedName>
        <fullName evidence="2">Chemotaxis protein CheW</fullName>
    </submittedName>
</protein>
<dbReference type="InterPro" id="IPR002545">
    <property type="entry name" value="CheW-lke_dom"/>
</dbReference>
<dbReference type="RefSeq" id="WP_131309513.1">
    <property type="nucleotide sequence ID" value="NZ_SJFN01000014.1"/>
</dbReference>
<dbReference type="SUPFAM" id="SSF50341">
    <property type="entry name" value="CheW-like"/>
    <property type="match status" value="1"/>
</dbReference>
<accession>A0A4Q9VPF8</accession>
<dbReference type="PANTHER" id="PTHR22617:SF23">
    <property type="entry name" value="CHEMOTAXIS PROTEIN CHEW"/>
    <property type="match status" value="1"/>
</dbReference>
<dbReference type="CDD" id="cd00732">
    <property type="entry name" value="CheW"/>
    <property type="match status" value="1"/>
</dbReference>
<dbReference type="InterPro" id="IPR036061">
    <property type="entry name" value="CheW-like_dom_sf"/>
</dbReference>
<feature type="domain" description="CheW-like" evidence="1">
    <location>
        <begin position="13"/>
        <end position="157"/>
    </location>
</feature>
<dbReference type="GO" id="GO:0007165">
    <property type="term" value="P:signal transduction"/>
    <property type="evidence" value="ECO:0007669"/>
    <property type="project" value="InterPro"/>
</dbReference>
<evidence type="ECO:0000313" key="3">
    <source>
        <dbReference type="Proteomes" id="UP000292781"/>
    </source>
</evidence>
<proteinExistence type="predicted"/>
<dbReference type="AlphaFoldDB" id="A0A4Q9VPF8"/>
<dbReference type="EMBL" id="SJFN01000014">
    <property type="protein sequence ID" value="TBW37611.1"/>
    <property type="molecule type" value="Genomic_DNA"/>
</dbReference>
<keyword evidence="3" id="KW-1185">Reference proteome</keyword>
<dbReference type="InterPro" id="IPR039315">
    <property type="entry name" value="CheW"/>
</dbReference>
<dbReference type="Proteomes" id="UP000292781">
    <property type="component" value="Unassembled WGS sequence"/>
</dbReference>
<dbReference type="PANTHER" id="PTHR22617">
    <property type="entry name" value="CHEMOTAXIS SENSOR HISTIDINE KINASE-RELATED"/>
    <property type="match status" value="1"/>
</dbReference>
<name>A0A4Q9VPF8_9HYPH</name>
<reference evidence="2 3" key="1">
    <citation type="submission" date="2019-02" db="EMBL/GenBank/DDBJ databases">
        <title>Siculibacillus lacustris gen. nov., sp. nov., a new rosette-forming bacterium isolated from a freshwater crater lake (Lake St. Ana, Romania).</title>
        <authorList>
            <person name="Felfoldi T."/>
            <person name="Marton Z."/>
            <person name="Szabo A."/>
            <person name="Mentes A."/>
            <person name="Boka K."/>
            <person name="Marialigeti K."/>
            <person name="Mathe I."/>
            <person name="Koncz M."/>
            <person name="Schumann P."/>
            <person name="Toth E."/>
        </authorList>
    </citation>
    <scope>NUCLEOTIDE SEQUENCE [LARGE SCALE GENOMIC DNA]</scope>
    <source>
        <strain evidence="2 3">SA-279</strain>
    </source>
</reference>
<comment type="caution">
    <text evidence="2">The sequence shown here is derived from an EMBL/GenBank/DDBJ whole genome shotgun (WGS) entry which is preliminary data.</text>
</comment>
<dbReference type="Gene3D" id="2.40.50.180">
    <property type="entry name" value="CheA-289, Domain 4"/>
    <property type="match status" value="1"/>
</dbReference>
<evidence type="ECO:0000313" key="2">
    <source>
        <dbReference type="EMBL" id="TBW37611.1"/>
    </source>
</evidence>
<dbReference type="Pfam" id="PF01584">
    <property type="entry name" value="CheW"/>
    <property type="match status" value="1"/>
</dbReference>
<gene>
    <name evidence="2" type="ORF">EYW49_10905</name>
</gene>
<dbReference type="PROSITE" id="PS50851">
    <property type="entry name" value="CHEW"/>
    <property type="match status" value="1"/>
</dbReference>
<dbReference type="SMART" id="SM00260">
    <property type="entry name" value="CheW"/>
    <property type="match status" value="1"/>
</dbReference>
<dbReference type="OrthoDB" id="3291462at2"/>
<dbReference type="Gene3D" id="2.30.30.40">
    <property type="entry name" value="SH3 Domains"/>
    <property type="match status" value="1"/>
</dbReference>
<organism evidence="2 3">
    <name type="scientific">Siculibacillus lacustris</name>
    <dbReference type="NCBI Taxonomy" id="1549641"/>
    <lineage>
        <taxon>Bacteria</taxon>
        <taxon>Pseudomonadati</taxon>
        <taxon>Pseudomonadota</taxon>
        <taxon>Alphaproteobacteria</taxon>
        <taxon>Hyphomicrobiales</taxon>
        <taxon>Ancalomicrobiaceae</taxon>
        <taxon>Siculibacillus</taxon>
    </lineage>
</organism>
<dbReference type="GO" id="GO:0005829">
    <property type="term" value="C:cytosol"/>
    <property type="evidence" value="ECO:0007669"/>
    <property type="project" value="TreeGrafter"/>
</dbReference>